<sequence length="387" mass="43975">MGERKGVNKWYPPDWRPELGGLNKYHGTHALRERARKLHEGILIIRFEMPYNIWCDGCGNHIGMGVRYNAEKKKIGMYYTTPLWQFRMKCHLCDNHFEIKTDPANLDYVVVSGARRQERRWDAKQNEQVVPEDRATSNKLASDAMFHLEHGSEDASKAKAVAPALKKLEARQDSKWKDDYLANRALRDKFRKRKKEAGEEKRLDEALLKKSSLDIHLLPESQEDSRLASLLQYATVQTSEERREERRQEIVDRPLFDTPPPPVKAQRLSKALQRSCGRGFDSYKSTNVSRGRLALGLKLKSEKEPSDDTQSQTSDPEIILLNGEVPNHKAYGDDGNNENHEEGLNGLADTSSMACASNKTDSGPEKEETKKGISSLVSSSYQSSDSE</sequence>
<dbReference type="EMBL" id="LR899680">
    <property type="protein sequence ID" value="CAD7241679.1"/>
    <property type="molecule type" value="Genomic_DNA"/>
</dbReference>
<feature type="region of interest" description="Disordered" evidence="2">
    <location>
        <begin position="237"/>
        <end position="271"/>
    </location>
</feature>
<feature type="region of interest" description="Disordered" evidence="2">
    <location>
        <begin position="297"/>
        <end position="387"/>
    </location>
</feature>
<dbReference type="PANTHER" id="PTHR12111">
    <property type="entry name" value="SPLICING FACTOR YJU2"/>
    <property type="match status" value="1"/>
</dbReference>
<comment type="similarity">
    <text evidence="1">Belongs to the CWC16 family.</text>
</comment>
<feature type="compositionally biased region" description="Basic and acidic residues" evidence="2">
    <location>
        <begin position="326"/>
        <end position="343"/>
    </location>
</feature>
<dbReference type="GO" id="GO:0071014">
    <property type="term" value="C:post-mRNA release spliceosomal complex"/>
    <property type="evidence" value="ECO:0007669"/>
    <property type="project" value="TreeGrafter"/>
</dbReference>
<organism evidence="3">
    <name type="scientific">Darwinula stevensoni</name>
    <dbReference type="NCBI Taxonomy" id="69355"/>
    <lineage>
        <taxon>Eukaryota</taxon>
        <taxon>Metazoa</taxon>
        <taxon>Ecdysozoa</taxon>
        <taxon>Arthropoda</taxon>
        <taxon>Crustacea</taxon>
        <taxon>Oligostraca</taxon>
        <taxon>Ostracoda</taxon>
        <taxon>Podocopa</taxon>
        <taxon>Podocopida</taxon>
        <taxon>Darwinulocopina</taxon>
        <taxon>Darwinuloidea</taxon>
        <taxon>Darwinulidae</taxon>
        <taxon>Darwinula</taxon>
    </lineage>
</organism>
<feature type="compositionally biased region" description="Low complexity" evidence="2">
    <location>
        <begin position="374"/>
        <end position="387"/>
    </location>
</feature>
<protein>
    <recommendedName>
        <fullName evidence="5">Coiled-coil domain-containing protein 130</fullName>
    </recommendedName>
</protein>
<reference evidence="3" key="1">
    <citation type="submission" date="2020-11" db="EMBL/GenBank/DDBJ databases">
        <authorList>
            <person name="Tran Van P."/>
        </authorList>
    </citation>
    <scope>NUCLEOTIDE SEQUENCE</scope>
</reference>
<evidence type="ECO:0008006" key="5">
    <source>
        <dbReference type="Google" id="ProtNLM"/>
    </source>
</evidence>
<dbReference type="PANTHER" id="PTHR12111:SF2">
    <property type="entry name" value="SPLICING FACTOR YJU2B-RELATED"/>
    <property type="match status" value="1"/>
</dbReference>
<keyword evidence="4" id="KW-1185">Reference proteome</keyword>
<feature type="compositionally biased region" description="Basic and acidic residues" evidence="2">
    <location>
        <begin position="239"/>
        <end position="255"/>
    </location>
</feature>
<dbReference type="OrthoDB" id="360327at2759"/>
<dbReference type="Proteomes" id="UP000677054">
    <property type="component" value="Unassembled WGS sequence"/>
</dbReference>
<gene>
    <name evidence="3" type="ORF">DSTB1V02_LOCUS1661</name>
</gene>
<proteinExistence type="inferred from homology"/>
<accession>A0A7R9A3M3</accession>
<evidence type="ECO:0000313" key="4">
    <source>
        <dbReference type="Proteomes" id="UP000677054"/>
    </source>
</evidence>
<dbReference type="Pfam" id="PF04502">
    <property type="entry name" value="Saf4_Yju2"/>
    <property type="match status" value="1"/>
</dbReference>
<dbReference type="EMBL" id="CAJPEV010000163">
    <property type="protein sequence ID" value="CAG0881647.1"/>
    <property type="molecule type" value="Genomic_DNA"/>
</dbReference>
<name>A0A7R9A3M3_9CRUS</name>
<evidence type="ECO:0000256" key="1">
    <source>
        <dbReference type="ARBA" id="ARBA00005595"/>
    </source>
</evidence>
<dbReference type="GO" id="GO:0000398">
    <property type="term" value="P:mRNA splicing, via spliceosome"/>
    <property type="evidence" value="ECO:0007669"/>
    <property type="project" value="InterPro"/>
</dbReference>
<feature type="compositionally biased region" description="Polar residues" evidence="2">
    <location>
        <begin position="348"/>
        <end position="361"/>
    </location>
</feature>
<dbReference type="InterPro" id="IPR007590">
    <property type="entry name" value="Saf4/Yju2"/>
</dbReference>
<feature type="compositionally biased region" description="Basic and acidic residues" evidence="2">
    <location>
        <begin position="362"/>
        <end position="371"/>
    </location>
</feature>
<dbReference type="AlphaFoldDB" id="A0A7R9A3M3"/>
<evidence type="ECO:0000256" key="2">
    <source>
        <dbReference type="SAM" id="MobiDB-lite"/>
    </source>
</evidence>
<dbReference type="GO" id="GO:0005684">
    <property type="term" value="C:U2-type spliceosomal complex"/>
    <property type="evidence" value="ECO:0007669"/>
    <property type="project" value="TreeGrafter"/>
</dbReference>
<evidence type="ECO:0000313" key="3">
    <source>
        <dbReference type="EMBL" id="CAD7241679.1"/>
    </source>
</evidence>